<dbReference type="EMBL" id="VIGI01000011">
    <property type="protein sequence ID" value="KAB8293901.1"/>
    <property type="molecule type" value="Genomic_DNA"/>
</dbReference>
<evidence type="ECO:0000256" key="1">
    <source>
        <dbReference type="SAM" id="SignalP"/>
    </source>
</evidence>
<feature type="chain" id="PRO_5024918314" evidence="1">
    <location>
        <begin position="18"/>
        <end position="170"/>
    </location>
</feature>
<name>A0A5N6JXL8_MONLA</name>
<feature type="signal peptide" evidence="1">
    <location>
        <begin position="1"/>
        <end position="17"/>
    </location>
</feature>
<accession>A0A5N6JXL8</accession>
<dbReference type="Proteomes" id="UP000326757">
    <property type="component" value="Unassembled WGS sequence"/>
</dbReference>
<protein>
    <submittedName>
        <fullName evidence="2">Uncharacterized protein</fullName>
    </submittedName>
</protein>
<gene>
    <name evidence="2" type="ORF">EYC80_009377</name>
</gene>
<evidence type="ECO:0000313" key="2">
    <source>
        <dbReference type="EMBL" id="KAB8293901.1"/>
    </source>
</evidence>
<dbReference type="OrthoDB" id="3536723at2759"/>
<keyword evidence="1" id="KW-0732">Signal</keyword>
<dbReference type="AlphaFoldDB" id="A0A5N6JXL8"/>
<evidence type="ECO:0000313" key="3">
    <source>
        <dbReference type="Proteomes" id="UP000326757"/>
    </source>
</evidence>
<reference evidence="2 3" key="1">
    <citation type="submission" date="2019-06" db="EMBL/GenBank/DDBJ databases">
        <title>Genome Sequence of the Brown Rot Fungal Pathogen Monilinia laxa.</title>
        <authorList>
            <person name="De Miccolis Angelini R.M."/>
            <person name="Landi L."/>
            <person name="Abate D."/>
            <person name="Pollastro S."/>
            <person name="Romanazzi G."/>
            <person name="Faretra F."/>
        </authorList>
    </citation>
    <scope>NUCLEOTIDE SEQUENCE [LARGE SCALE GENOMIC DNA]</scope>
    <source>
        <strain evidence="2 3">Mlax316</strain>
    </source>
</reference>
<organism evidence="2 3">
    <name type="scientific">Monilinia laxa</name>
    <name type="common">Brown rot fungus</name>
    <name type="synonym">Sclerotinia laxa</name>
    <dbReference type="NCBI Taxonomy" id="61186"/>
    <lineage>
        <taxon>Eukaryota</taxon>
        <taxon>Fungi</taxon>
        <taxon>Dikarya</taxon>
        <taxon>Ascomycota</taxon>
        <taxon>Pezizomycotina</taxon>
        <taxon>Leotiomycetes</taxon>
        <taxon>Helotiales</taxon>
        <taxon>Sclerotiniaceae</taxon>
        <taxon>Monilinia</taxon>
    </lineage>
</organism>
<proteinExistence type="predicted"/>
<comment type="caution">
    <text evidence="2">The sequence shown here is derived from an EMBL/GenBank/DDBJ whole genome shotgun (WGS) entry which is preliminary data.</text>
</comment>
<sequence length="170" mass="17935">MRFYPVTITSCVALVAAIPAIPPISTTSLSVELSLATTPPVGLPLSTTLPIPIPLPTPAISSYSQLNNFCLNVGPDTYVAVQYANGVITSYNYGDCYPYNLNGSAVAYGVFYKSVLCRNCLGENCANPIPLDVLVPKSVAVINPIPFVTNLLGKGAICRRPKIGLPFLSG</sequence>
<keyword evidence="3" id="KW-1185">Reference proteome</keyword>